<evidence type="ECO:0000256" key="8">
    <source>
        <dbReference type="SAM" id="Phobius"/>
    </source>
</evidence>
<comment type="similarity">
    <text evidence="2">Belongs to the resistance-nodulation-cell division (RND) (TC 2.A.6) family. MmpL subfamily.</text>
</comment>
<feature type="transmembrane region" description="Helical" evidence="8">
    <location>
        <begin position="313"/>
        <end position="331"/>
    </location>
</feature>
<evidence type="ECO:0000313" key="10">
    <source>
        <dbReference type="EMBL" id="GBG34039.1"/>
    </source>
</evidence>
<keyword evidence="4 8" id="KW-0812">Transmembrane</keyword>
<dbReference type="InParanoid" id="A0A2R5GUP0"/>
<dbReference type="InterPro" id="IPR050545">
    <property type="entry name" value="Mycobact_MmpL"/>
</dbReference>
<keyword evidence="6 8" id="KW-0472">Membrane</keyword>
<feature type="transmembrane region" description="Helical" evidence="8">
    <location>
        <begin position="772"/>
        <end position="794"/>
    </location>
</feature>
<feature type="transmembrane region" description="Helical" evidence="8">
    <location>
        <begin position="884"/>
        <end position="911"/>
    </location>
</feature>
<evidence type="ECO:0000256" key="1">
    <source>
        <dbReference type="ARBA" id="ARBA00004651"/>
    </source>
</evidence>
<evidence type="ECO:0000256" key="2">
    <source>
        <dbReference type="ARBA" id="ARBA00010157"/>
    </source>
</evidence>
<dbReference type="InterPro" id="IPR004869">
    <property type="entry name" value="MMPL_dom"/>
</dbReference>
<dbReference type="Proteomes" id="UP000241890">
    <property type="component" value="Unassembled WGS sequence"/>
</dbReference>
<feature type="transmembrane region" description="Helical" evidence="8">
    <location>
        <begin position="801"/>
        <end position="824"/>
    </location>
</feature>
<evidence type="ECO:0000313" key="11">
    <source>
        <dbReference type="Proteomes" id="UP000241890"/>
    </source>
</evidence>
<feature type="transmembrane region" description="Helical" evidence="8">
    <location>
        <begin position="59"/>
        <end position="80"/>
    </location>
</feature>
<comment type="caution">
    <text evidence="10">The sequence shown here is derived from an EMBL/GenBank/DDBJ whole genome shotgun (WGS) entry which is preliminary data.</text>
</comment>
<evidence type="ECO:0000256" key="7">
    <source>
        <dbReference type="SAM" id="MobiDB-lite"/>
    </source>
</evidence>
<dbReference type="PANTHER" id="PTHR33406:SF6">
    <property type="entry name" value="MEMBRANE PROTEIN YDGH-RELATED"/>
    <property type="match status" value="1"/>
</dbReference>
<organism evidence="10 11">
    <name type="scientific">Hondaea fermentalgiana</name>
    <dbReference type="NCBI Taxonomy" id="2315210"/>
    <lineage>
        <taxon>Eukaryota</taxon>
        <taxon>Sar</taxon>
        <taxon>Stramenopiles</taxon>
        <taxon>Bigyra</taxon>
        <taxon>Labyrinthulomycetes</taxon>
        <taxon>Thraustochytrida</taxon>
        <taxon>Thraustochytriidae</taxon>
        <taxon>Hondaea</taxon>
    </lineage>
</organism>
<evidence type="ECO:0000256" key="5">
    <source>
        <dbReference type="ARBA" id="ARBA00022989"/>
    </source>
</evidence>
<gene>
    <name evidence="10" type="ORF">FCC1311_102622</name>
</gene>
<dbReference type="Pfam" id="PF03176">
    <property type="entry name" value="MMPL"/>
    <property type="match status" value="2"/>
</dbReference>
<evidence type="ECO:0000259" key="9">
    <source>
        <dbReference type="Pfam" id="PF03176"/>
    </source>
</evidence>
<evidence type="ECO:0000256" key="6">
    <source>
        <dbReference type="ARBA" id="ARBA00023136"/>
    </source>
</evidence>
<keyword evidence="5 8" id="KW-1133">Transmembrane helix</keyword>
<dbReference type="PANTHER" id="PTHR33406">
    <property type="entry name" value="MEMBRANE PROTEIN MJ1562-RELATED"/>
    <property type="match status" value="1"/>
</dbReference>
<name>A0A2R5GUP0_9STRA</name>
<dbReference type="EMBL" id="BEYU01000178">
    <property type="protein sequence ID" value="GBG34039.1"/>
    <property type="molecule type" value="Genomic_DNA"/>
</dbReference>
<keyword evidence="3" id="KW-1003">Cell membrane</keyword>
<feature type="domain" description="Membrane transport protein MMPL" evidence="9">
    <location>
        <begin position="90"/>
        <end position="436"/>
    </location>
</feature>
<evidence type="ECO:0000256" key="4">
    <source>
        <dbReference type="ARBA" id="ARBA00022692"/>
    </source>
</evidence>
<keyword evidence="11" id="KW-1185">Reference proteome</keyword>
<proteinExistence type="inferred from homology"/>
<feature type="transmembrane region" description="Helical" evidence="8">
    <location>
        <begin position="352"/>
        <end position="377"/>
    </location>
</feature>
<dbReference type="OrthoDB" id="438641at2759"/>
<feature type="transmembrane region" description="Helical" evidence="8">
    <location>
        <begin position="844"/>
        <end position="863"/>
    </location>
</feature>
<accession>A0A2R5GUP0</accession>
<feature type="transmembrane region" description="Helical" evidence="8">
    <location>
        <begin position="383"/>
        <end position="401"/>
    </location>
</feature>
<feature type="domain" description="Membrane transport protein MMPL" evidence="9">
    <location>
        <begin position="766"/>
        <end position="955"/>
    </location>
</feature>
<protein>
    <submittedName>
        <fullName evidence="10">MmpL efflux pump, putative</fullName>
    </submittedName>
</protein>
<dbReference type="SUPFAM" id="SSF82866">
    <property type="entry name" value="Multidrug efflux transporter AcrB transmembrane domain"/>
    <property type="match status" value="2"/>
</dbReference>
<evidence type="ECO:0000256" key="3">
    <source>
        <dbReference type="ARBA" id="ARBA00022475"/>
    </source>
</evidence>
<dbReference type="Gene3D" id="1.20.1640.10">
    <property type="entry name" value="Multidrug efflux transporter AcrB transmembrane domain"/>
    <property type="match status" value="2"/>
</dbReference>
<dbReference type="AlphaFoldDB" id="A0A2R5GUP0"/>
<feature type="transmembrane region" description="Helical" evidence="8">
    <location>
        <begin position="279"/>
        <end position="301"/>
    </location>
</feature>
<sequence length="1003" mass="110919">MQEAEARAGDPGTRETPLLAGHEMEQQQPLQRLGSFSDEDAHSALFIKTFSAIKRGKRYIVAVWGILMIWGALTGLRYITEARDEMVAPKGSRADQDMQAFRARFAEQSTTAPLIVYVTCKDCQVTCPSTTCDKKDCIGHNAEVSAFSHAIMSRILAYSDEHDIGYRHEALGYYFLEGTPLDKAKCQFANPDGTATFMIFEGSLLIESKKRYDLIREINSDILPSLNPNASRYEIGITGPDPMLRDGSTAAVEQSELIDAATMPFAFALLGYMVRSWRLLLISLFNMAIALAVTFGVLALLTDAIGQPPQTTTASFVEVLGLAMNTDYALFMMRRLRDESKNGRSPEVATRIMYSQAGHVVMMSSLTIICVFAGFLFMRATDLMVQGLACVTVVIMCLLVNMTNTPALLLLAPDFFISFDHEDSKSTWAGCWASCRARSADCWGSVRRRLGCGDSGTMQVDPEDYAPLNGNEGDADAIAYPVAGASPNSGALLENIAENGSGRRGSGVHEATRPCIVPEVTGERGDTDDWASEADVNQQHRMRGGPYKGWYFKFILFVTKWPRNLIALTALYVLVIPLAIQAPRLQRNCNLIQAIPRDSDAGFWYKKMLHSFPGGTMLPLYISVDGPQDKNNTLLHWRTGPELFDQVADLTNALAERTGVDKTAFNSVAMLQGRRVTYTEAKFLLRRGGLLCRYVTHELCELYQFAWKQGANALNTSALITVLVPFDPFEQGRMENFMQQVYEVIDTVPRAKVVEGIHFSGMQLSMIEDMRISFAEFPLLVGITCAVVFVLLGVMLQSAFVVVRLTLTVVLPLAGVFGLSVLVYQDGILDWMGFPQLSSSEDGLFFYVPLLSFTICVGLALDYDTLCIARVKEHRERGLAIRAAILRGTWEISTTVVSAGTIMAIAFAGLLTSSTLVVNQMSFILTTSVLFDSFIIQCCVMPCILSFADEIAWWPAAMPQENLLTLHEEIATRNEFFASMETSKRRESIQDGLADGQRTTREE</sequence>
<reference evidence="10 11" key="1">
    <citation type="submission" date="2017-12" db="EMBL/GenBank/DDBJ databases">
        <title>Sequencing, de novo assembly and annotation of complete genome of a new Thraustochytrid species, strain FCC1311.</title>
        <authorList>
            <person name="Sedici K."/>
            <person name="Godart F."/>
            <person name="Aiese Cigliano R."/>
            <person name="Sanseverino W."/>
            <person name="Barakat M."/>
            <person name="Ortet P."/>
            <person name="Marechal E."/>
            <person name="Cagnac O."/>
            <person name="Amato A."/>
        </authorList>
    </citation>
    <scope>NUCLEOTIDE SEQUENCE [LARGE SCALE GENOMIC DNA]</scope>
</reference>
<dbReference type="GO" id="GO:0005886">
    <property type="term" value="C:plasma membrane"/>
    <property type="evidence" value="ECO:0007669"/>
    <property type="project" value="UniProtKB-SubCell"/>
</dbReference>
<feature type="region of interest" description="Disordered" evidence="7">
    <location>
        <begin position="981"/>
        <end position="1003"/>
    </location>
</feature>
<comment type="subcellular location">
    <subcellularLocation>
        <location evidence="1">Cell membrane</location>
        <topology evidence="1">Multi-pass membrane protein</topology>
    </subcellularLocation>
</comment>